<keyword evidence="2" id="KW-0804">Transcription</keyword>
<name>A0A452Z776_AEGTS</name>
<evidence type="ECO:0000256" key="2">
    <source>
        <dbReference type="ARBA" id="ARBA00023163"/>
    </source>
</evidence>
<evidence type="ECO:0000256" key="3">
    <source>
        <dbReference type="SAM" id="MobiDB-lite"/>
    </source>
</evidence>
<evidence type="ECO:0000259" key="4">
    <source>
        <dbReference type="PROSITE" id="PS00036"/>
    </source>
</evidence>
<dbReference type="SUPFAM" id="SSF57959">
    <property type="entry name" value="Leucine zipper domain"/>
    <property type="match status" value="1"/>
</dbReference>
<dbReference type="InterPro" id="IPR046347">
    <property type="entry name" value="bZIP_sf"/>
</dbReference>
<reference evidence="5" key="4">
    <citation type="submission" date="2019-03" db="UniProtKB">
        <authorList>
            <consortium name="EnsemblPlants"/>
        </authorList>
    </citation>
    <scope>IDENTIFICATION</scope>
</reference>
<evidence type="ECO:0000313" key="6">
    <source>
        <dbReference type="Proteomes" id="UP000015105"/>
    </source>
</evidence>
<dbReference type="PROSITE" id="PS00036">
    <property type="entry name" value="BZIP_BASIC"/>
    <property type="match status" value="1"/>
</dbReference>
<reference evidence="6" key="1">
    <citation type="journal article" date="2014" name="Science">
        <title>Ancient hybridizations among the ancestral genomes of bread wheat.</title>
        <authorList>
            <consortium name="International Wheat Genome Sequencing Consortium,"/>
            <person name="Marcussen T."/>
            <person name="Sandve S.R."/>
            <person name="Heier L."/>
            <person name="Spannagl M."/>
            <person name="Pfeifer M."/>
            <person name="Jakobsen K.S."/>
            <person name="Wulff B.B."/>
            <person name="Steuernagel B."/>
            <person name="Mayer K.F."/>
            <person name="Olsen O.A."/>
        </authorList>
    </citation>
    <scope>NUCLEOTIDE SEQUENCE [LARGE SCALE GENOMIC DNA]</scope>
    <source>
        <strain evidence="6">cv. AL8/78</strain>
    </source>
</reference>
<protein>
    <recommendedName>
        <fullName evidence="4">BZIP domain-containing protein</fullName>
    </recommendedName>
</protein>
<dbReference type="Pfam" id="PF00170">
    <property type="entry name" value="bZIP_1"/>
    <property type="match status" value="1"/>
</dbReference>
<evidence type="ECO:0000256" key="1">
    <source>
        <dbReference type="ARBA" id="ARBA00023015"/>
    </source>
</evidence>
<dbReference type="Gene3D" id="1.20.5.170">
    <property type="match status" value="1"/>
</dbReference>
<dbReference type="GO" id="GO:0003700">
    <property type="term" value="F:DNA-binding transcription factor activity"/>
    <property type="evidence" value="ECO:0007669"/>
    <property type="project" value="InterPro"/>
</dbReference>
<dbReference type="EnsemblPlants" id="AET1Gv20656700.5">
    <property type="protein sequence ID" value="AET1Gv20656700.5"/>
    <property type="gene ID" value="AET1Gv20656700"/>
</dbReference>
<feature type="compositionally biased region" description="Basic and acidic residues" evidence="3">
    <location>
        <begin position="10"/>
        <end position="23"/>
    </location>
</feature>
<dbReference type="AlphaFoldDB" id="A0A452Z776"/>
<keyword evidence="6" id="KW-1185">Reference proteome</keyword>
<feature type="domain" description="BZIP" evidence="4">
    <location>
        <begin position="6"/>
        <end position="21"/>
    </location>
</feature>
<reference evidence="5" key="3">
    <citation type="journal article" date="2017" name="Nature">
        <title>Genome sequence of the progenitor of the wheat D genome Aegilops tauschii.</title>
        <authorList>
            <person name="Luo M.C."/>
            <person name="Gu Y.Q."/>
            <person name="Puiu D."/>
            <person name="Wang H."/>
            <person name="Twardziok S.O."/>
            <person name="Deal K.R."/>
            <person name="Huo N."/>
            <person name="Zhu T."/>
            <person name="Wang L."/>
            <person name="Wang Y."/>
            <person name="McGuire P.E."/>
            <person name="Liu S."/>
            <person name="Long H."/>
            <person name="Ramasamy R.K."/>
            <person name="Rodriguez J.C."/>
            <person name="Van S.L."/>
            <person name="Yuan L."/>
            <person name="Wang Z."/>
            <person name="Xia Z."/>
            <person name="Xiao L."/>
            <person name="Anderson O.D."/>
            <person name="Ouyang S."/>
            <person name="Liang Y."/>
            <person name="Zimin A.V."/>
            <person name="Pertea G."/>
            <person name="Qi P."/>
            <person name="Bennetzen J.L."/>
            <person name="Dai X."/>
            <person name="Dawson M.W."/>
            <person name="Muller H.G."/>
            <person name="Kugler K."/>
            <person name="Rivarola-Duarte L."/>
            <person name="Spannagl M."/>
            <person name="Mayer K.F.X."/>
            <person name="Lu F.H."/>
            <person name="Bevan M.W."/>
            <person name="Leroy P."/>
            <person name="Li P."/>
            <person name="You F.M."/>
            <person name="Sun Q."/>
            <person name="Liu Z."/>
            <person name="Lyons E."/>
            <person name="Wicker T."/>
            <person name="Salzberg S.L."/>
            <person name="Devos K.M."/>
            <person name="Dvorak J."/>
        </authorList>
    </citation>
    <scope>NUCLEOTIDE SEQUENCE [LARGE SCALE GENOMIC DNA]</scope>
    <source>
        <strain evidence="5">cv. AL8/78</strain>
    </source>
</reference>
<keyword evidence="1" id="KW-0805">Transcription regulation</keyword>
<dbReference type="Gramene" id="AET1Gv20656700.5">
    <property type="protein sequence ID" value="AET1Gv20656700.5"/>
    <property type="gene ID" value="AET1Gv20656700"/>
</dbReference>
<sequence length="36" mass="4132">ATQRQKRMIKNRESAARSRERKQGLHRRTGGTGHTA</sequence>
<dbReference type="InterPro" id="IPR004827">
    <property type="entry name" value="bZIP"/>
</dbReference>
<organism evidence="5 6">
    <name type="scientific">Aegilops tauschii subsp. strangulata</name>
    <name type="common">Goatgrass</name>
    <dbReference type="NCBI Taxonomy" id="200361"/>
    <lineage>
        <taxon>Eukaryota</taxon>
        <taxon>Viridiplantae</taxon>
        <taxon>Streptophyta</taxon>
        <taxon>Embryophyta</taxon>
        <taxon>Tracheophyta</taxon>
        <taxon>Spermatophyta</taxon>
        <taxon>Magnoliopsida</taxon>
        <taxon>Liliopsida</taxon>
        <taxon>Poales</taxon>
        <taxon>Poaceae</taxon>
        <taxon>BOP clade</taxon>
        <taxon>Pooideae</taxon>
        <taxon>Triticodae</taxon>
        <taxon>Triticeae</taxon>
        <taxon>Triticinae</taxon>
        <taxon>Aegilops</taxon>
    </lineage>
</organism>
<reference evidence="5" key="5">
    <citation type="journal article" date="2021" name="G3 (Bethesda)">
        <title>Aegilops tauschii genome assembly Aet v5.0 features greater sequence contiguity and improved annotation.</title>
        <authorList>
            <person name="Wang L."/>
            <person name="Zhu T."/>
            <person name="Rodriguez J.C."/>
            <person name="Deal K.R."/>
            <person name="Dubcovsky J."/>
            <person name="McGuire P.E."/>
            <person name="Lux T."/>
            <person name="Spannagl M."/>
            <person name="Mayer K.F.X."/>
            <person name="Baldrich P."/>
            <person name="Meyers B.C."/>
            <person name="Huo N."/>
            <person name="Gu Y.Q."/>
            <person name="Zhou H."/>
            <person name="Devos K.M."/>
            <person name="Bennetzen J.L."/>
            <person name="Unver T."/>
            <person name="Budak H."/>
            <person name="Gulick P.J."/>
            <person name="Galiba G."/>
            <person name="Kalapos B."/>
            <person name="Nelson D.R."/>
            <person name="Li P."/>
            <person name="You F.M."/>
            <person name="Luo M.C."/>
            <person name="Dvorak J."/>
        </authorList>
    </citation>
    <scope>NUCLEOTIDE SEQUENCE [LARGE SCALE GENOMIC DNA]</scope>
    <source>
        <strain evidence="5">cv. AL8/78</strain>
    </source>
</reference>
<feature type="region of interest" description="Disordered" evidence="3">
    <location>
        <begin position="1"/>
        <end position="36"/>
    </location>
</feature>
<dbReference type="Proteomes" id="UP000015105">
    <property type="component" value="Chromosome 1D"/>
</dbReference>
<proteinExistence type="predicted"/>
<accession>A0A452Z776</accession>
<evidence type="ECO:0000313" key="5">
    <source>
        <dbReference type="EnsemblPlants" id="AET1Gv20656700.5"/>
    </source>
</evidence>
<reference evidence="6" key="2">
    <citation type="journal article" date="2017" name="Nat. Plants">
        <title>The Aegilops tauschii genome reveals multiple impacts of transposons.</title>
        <authorList>
            <person name="Zhao G."/>
            <person name="Zou C."/>
            <person name="Li K."/>
            <person name="Wang K."/>
            <person name="Li T."/>
            <person name="Gao L."/>
            <person name="Zhang X."/>
            <person name="Wang H."/>
            <person name="Yang Z."/>
            <person name="Liu X."/>
            <person name="Jiang W."/>
            <person name="Mao L."/>
            <person name="Kong X."/>
            <person name="Jiao Y."/>
            <person name="Jia J."/>
        </authorList>
    </citation>
    <scope>NUCLEOTIDE SEQUENCE [LARGE SCALE GENOMIC DNA]</scope>
    <source>
        <strain evidence="6">cv. AL8/78</strain>
    </source>
</reference>